<dbReference type="Proteomes" id="UP000799441">
    <property type="component" value="Unassembled WGS sequence"/>
</dbReference>
<gene>
    <name evidence="6" type="ORF">K431DRAFT_285617</name>
</gene>
<dbReference type="CDD" id="cd14820">
    <property type="entry name" value="TRAX"/>
    <property type="match status" value="1"/>
</dbReference>
<keyword evidence="7" id="KW-1185">Reference proteome</keyword>
<dbReference type="Gene3D" id="1.20.58.190">
    <property type="entry name" value="Translin, domain 1"/>
    <property type="match status" value="1"/>
</dbReference>
<dbReference type="Pfam" id="PF01997">
    <property type="entry name" value="Translin"/>
    <property type="match status" value="1"/>
</dbReference>
<sequence>MGQKRPFSEMEGKDSKLASASPFMPVFEIFKAELDEHHERRERTIKASRDITAASKKIIFTLQRIRKIAQPLPAHVEKENTKHWDTIRTSLAAVSKDLQGINADRYARNISGGCQEWMEAASFQHYLVTGTLISLEEAAAQLRALDSEGPGVRLTHEDYLLGIYDMTGELMRFAITAMATSGALPVSGAPAAKGDDGGAKVAPTGDRNVLTDLRALRAVLESLEVGAGGPFARDVEKKSDVMRASVEKVEKALYGLVVRGAERPKGWMPDLSAGGGGRGPVEVEG</sequence>
<dbReference type="GO" id="GO:0005634">
    <property type="term" value="C:nucleus"/>
    <property type="evidence" value="ECO:0007669"/>
    <property type="project" value="UniProtKB-SubCell"/>
</dbReference>
<evidence type="ECO:0000256" key="4">
    <source>
        <dbReference type="ARBA" id="ARBA00022490"/>
    </source>
</evidence>
<organism evidence="6 7">
    <name type="scientific">Polychaeton citri CBS 116435</name>
    <dbReference type="NCBI Taxonomy" id="1314669"/>
    <lineage>
        <taxon>Eukaryota</taxon>
        <taxon>Fungi</taxon>
        <taxon>Dikarya</taxon>
        <taxon>Ascomycota</taxon>
        <taxon>Pezizomycotina</taxon>
        <taxon>Dothideomycetes</taxon>
        <taxon>Dothideomycetidae</taxon>
        <taxon>Capnodiales</taxon>
        <taxon>Capnodiaceae</taxon>
        <taxon>Polychaeton</taxon>
    </lineage>
</organism>
<name>A0A9P4Q507_9PEZI</name>
<evidence type="ECO:0000256" key="5">
    <source>
        <dbReference type="ARBA" id="ARBA00023242"/>
    </source>
</evidence>
<dbReference type="InterPro" id="IPR036081">
    <property type="entry name" value="Translin_sf"/>
</dbReference>
<accession>A0A9P4Q507</accession>
<dbReference type="InterPro" id="IPR002848">
    <property type="entry name" value="Translin_fam"/>
</dbReference>
<comment type="caution">
    <text evidence="6">The sequence shown here is derived from an EMBL/GenBank/DDBJ whole genome shotgun (WGS) entry which is preliminary data.</text>
</comment>
<dbReference type="OrthoDB" id="31005at2759"/>
<keyword evidence="4" id="KW-0963">Cytoplasm</keyword>
<evidence type="ECO:0000256" key="1">
    <source>
        <dbReference type="ARBA" id="ARBA00004123"/>
    </source>
</evidence>
<comment type="subcellular location">
    <subcellularLocation>
        <location evidence="2">Cytoplasm</location>
    </subcellularLocation>
    <subcellularLocation>
        <location evidence="1">Nucleus</location>
    </subcellularLocation>
</comment>
<dbReference type="EMBL" id="MU003797">
    <property type="protein sequence ID" value="KAF2720707.1"/>
    <property type="molecule type" value="Genomic_DNA"/>
</dbReference>
<evidence type="ECO:0000256" key="2">
    <source>
        <dbReference type="ARBA" id="ARBA00004496"/>
    </source>
</evidence>
<dbReference type="PANTHER" id="PTHR10741">
    <property type="entry name" value="TRANSLIN AND TRANSLIN ASSOCIATED PROTEIN X"/>
    <property type="match status" value="1"/>
</dbReference>
<evidence type="ECO:0000313" key="6">
    <source>
        <dbReference type="EMBL" id="KAF2720707.1"/>
    </source>
</evidence>
<dbReference type="GO" id="GO:0005737">
    <property type="term" value="C:cytoplasm"/>
    <property type="evidence" value="ECO:0007669"/>
    <property type="project" value="UniProtKB-SubCell"/>
</dbReference>
<reference evidence="6" key="1">
    <citation type="journal article" date="2020" name="Stud. Mycol.">
        <title>101 Dothideomycetes genomes: a test case for predicting lifestyles and emergence of pathogens.</title>
        <authorList>
            <person name="Haridas S."/>
            <person name="Albert R."/>
            <person name="Binder M."/>
            <person name="Bloem J."/>
            <person name="Labutti K."/>
            <person name="Salamov A."/>
            <person name="Andreopoulos B."/>
            <person name="Baker S."/>
            <person name="Barry K."/>
            <person name="Bills G."/>
            <person name="Bluhm B."/>
            <person name="Cannon C."/>
            <person name="Castanera R."/>
            <person name="Culley D."/>
            <person name="Daum C."/>
            <person name="Ezra D."/>
            <person name="Gonzalez J."/>
            <person name="Henrissat B."/>
            <person name="Kuo A."/>
            <person name="Liang C."/>
            <person name="Lipzen A."/>
            <person name="Lutzoni F."/>
            <person name="Magnuson J."/>
            <person name="Mondo S."/>
            <person name="Nolan M."/>
            <person name="Ohm R."/>
            <person name="Pangilinan J."/>
            <person name="Park H.-J."/>
            <person name="Ramirez L."/>
            <person name="Alfaro M."/>
            <person name="Sun H."/>
            <person name="Tritt A."/>
            <person name="Yoshinaga Y."/>
            <person name="Zwiers L.-H."/>
            <person name="Turgeon B."/>
            <person name="Goodwin S."/>
            <person name="Spatafora J."/>
            <person name="Crous P."/>
            <person name="Grigoriev I."/>
        </authorList>
    </citation>
    <scope>NUCLEOTIDE SEQUENCE</scope>
    <source>
        <strain evidence="6">CBS 116435</strain>
    </source>
</reference>
<keyword evidence="5" id="KW-0539">Nucleus</keyword>
<proteinExistence type="inferred from homology"/>
<dbReference type="InterPro" id="IPR016069">
    <property type="entry name" value="Translin_C"/>
</dbReference>
<dbReference type="SUPFAM" id="SSF74784">
    <property type="entry name" value="Translin"/>
    <property type="match status" value="1"/>
</dbReference>
<dbReference type="InterPro" id="IPR016068">
    <property type="entry name" value="Translin_N"/>
</dbReference>
<evidence type="ECO:0000256" key="3">
    <source>
        <dbReference type="ARBA" id="ARBA00005902"/>
    </source>
</evidence>
<comment type="similarity">
    <text evidence="3">Belongs to the translin family.</text>
</comment>
<evidence type="ECO:0000313" key="7">
    <source>
        <dbReference type="Proteomes" id="UP000799441"/>
    </source>
</evidence>
<dbReference type="GO" id="GO:0043565">
    <property type="term" value="F:sequence-specific DNA binding"/>
    <property type="evidence" value="ECO:0007669"/>
    <property type="project" value="InterPro"/>
</dbReference>
<dbReference type="AlphaFoldDB" id="A0A9P4Q507"/>
<protein>
    <submittedName>
        <fullName evidence="6">Translin</fullName>
    </submittedName>
</protein>
<dbReference type="Gene3D" id="1.20.58.200">
    <property type="entry name" value="Translin, domain 2"/>
    <property type="match status" value="1"/>
</dbReference>